<protein>
    <submittedName>
        <fullName evidence="2">Uncharacterized protein</fullName>
    </submittedName>
</protein>
<gene>
    <name evidence="2" type="ORF">OEA41_009726</name>
</gene>
<evidence type="ECO:0000313" key="3">
    <source>
        <dbReference type="Proteomes" id="UP001276659"/>
    </source>
</evidence>
<proteinExistence type="predicted"/>
<feature type="chain" id="PRO_5042036877" evidence="1">
    <location>
        <begin position="23"/>
        <end position="235"/>
    </location>
</feature>
<keyword evidence="3" id="KW-1185">Reference proteome</keyword>
<name>A0AAD9Z283_9LECA</name>
<evidence type="ECO:0000256" key="1">
    <source>
        <dbReference type="SAM" id="SignalP"/>
    </source>
</evidence>
<dbReference type="AlphaFoldDB" id="A0AAD9Z283"/>
<accession>A0AAD9Z283</accession>
<dbReference type="Proteomes" id="UP001276659">
    <property type="component" value="Unassembled WGS sequence"/>
</dbReference>
<reference evidence="2" key="1">
    <citation type="submission" date="2022-11" db="EMBL/GenBank/DDBJ databases">
        <title>Chromosomal genome sequence assembly and mating type (MAT) locus characterization of the leprose asexual lichenized fungus Lepraria neglecta (Nyl.) Erichsen.</title>
        <authorList>
            <person name="Allen J.L."/>
            <person name="Pfeffer B."/>
        </authorList>
    </citation>
    <scope>NUCLEOTIDE SEQUENCE</scope>
    <source>
        <strain evidence="2">Allen 5258</strain>
    </source>
</reference>
<keyword evidence="1" id="KW-0732">Signal</keyword>
<organism evidence="2 3">
    <name type="scientific">Lepraria neglecta</name>
    <dbReference type="NCBI Taxonomy" id="209136"/>
    <lineage>
        <taxon>Eukaryota</taxon>
        <taxon>Fungi</taxon>
        <taxon>Dikarya</taxon>
        <taxon>Ascomycota</taxon>
        <taxon>Pezizomycotina</taxon>
        <taxon>Lecanoromycetes</taxon>
        <taxon>OSLEUM clade</taxon>
        <taxon>Lecanoromycetidae</taxon>
        <taxon>Lecanorales</taxon>
        <taxon>Lecanorineae</taxon>
        <taxon>Stereocaulaceae</taxon>
        <taxon>Lepraria</taxon>
    </lineage>
</organism>
<dbReference type="EMBL" id="JASNWA010000009">
    <property type="protein sequence ID" value="KAK3170339.1"/>
    <property type="molecule type" value="Genomic_DNA"/>
</dbReference>
<evidence type="ECO:0000313" key="2">
    <source>
        <dbReference type="EMBL" id="KAK3170339.1"/>
    </source>
</evidence>
<comment type="caution">
    <text evidence="2">The sequence shown here is derived from an EMBL/GenBank/DDBJ whole genome shotgun (WGS) entry which is preliminary data.</text>
</comment>
<feature type="signal peptide" evidence="1">
    <location>
        <begin position="1"/>
        <end position="22"/>
    </location>
</feature>
<sequence>MPSANRLNTALALLAAASTISATSITFHNTSPSPICYKVEFTSGTLPTQNGVTCDSSPGLMVQGGQNLTVNSSADYNGAITAMVNNSNVKGGRYEINFAAQEGNCWYDVDFHLGLSDGTLGPSSHQPLVNGNPSLAGEQDCLAKANAAWPSTTNQAALLAYPDYLKQGTDGKLDFVYMDSNAPQVVIDFFQLQADFTAYVDAGSQAGENSSAAVVKAANFMSWVVQAVNMEIVAF</sequence>